<protein>
    <submittedName>
        <fullName evidence="1">Uncharacterized protein</fullName>
    </submittedName>
</protein>
<reference evidence="1" key="1">
    <citation type="submission" date="2024-09" db="EMBL/GenBank/DDBJ databases">
        <title>Draft Genome Sequences of Neofusicoccum parvum.</title>
        <authorList>
            <person name="Ashida A."/>
            <person name="Camagna M."/>
            <person name="Tanaka A."/>
            <person name="Takemoto D."/>
        </authorList>
    </citation>
    <scope>NUCLEOTIDE SEQUENCE</scope>
    <source>
        <strain evidence="1">PPO83</strain>
    </source>
</reference>
<name>A0ACB5SFS4_9PEZI</name>
<evidence type="ECO:0000313" key="1">
    <source>
        <dbReference type="EMBL" id="GME38842.1"/>
    </source>
</evidence>
<evidence type="ECO:0000313" key="2">
    <source>
        <dbReference type="Proteomes" id="UP001165186"/>
    </source>
</evidence>
<gene>
    <name evidence="1" type="primary">g2657</name>
    <name evidence="1" type="ORF">NpPPO83_00002657</name>
</gene>
<organism evidence="1 2">
    <name type="scientific">Neofusicoccum parvum</name>
    <dbReference type="NCBI Taxonomy" id="310453"/>
    <lineage>
        <taxon>Eukaryota</taxon>
        <taxon>Fungi</taxon>
        <taxon>Dikarya</taxon>
        <taxon>Ascomycota</taxon>
        <taxon>Pezizomycotina</taxon>
        <taxon>Dothideomycetes</taxon>
        <taxon>Dothideomycetes incertae sedis</taxon>
        <taxon>Botryosphaeriales</taxon>
        <taxon>Botryosphaeriaceae</taxon>
        <taxon>Neofusicoccum</taxon>
    </lineage>
</organism>
<keyword evidence="2" id="KW-1185">Reference proteome</keyword>
<sequence>MADKQPTTKGPALPGFQRLNHKTYLYDPATSNSNGAAVEPTAASLAPRTTGTPGLILLCSWMDASLRHVAKYTTYYQALYPATPILLVTCATNDFFFSTAARQKRELAPALAAICSYCPATTVNGSGNSSGNSSTADGGGLFVHALSNGGCGHLAMICGQYRLLTGGALPARAVVYDSAPGRSRFKQGFAAMSMALPSFPLVRWPLQAFIAALLVVFFHLPPLLGVQTLSMQMRDVLNDPDHLAPAAPRTYAFSAADAIILAADVEEHAAEAEGAKGLSVRRVVFEGSPHVGHMRQEPERYWEMVAMAWEKRA</sequence>
<dbReference type="EMBL" id="BSXG01000085">
    <property type="protein sequence ID" value="GME38842.1"/>
    <property type="molecule type" value="Genomic_DNA"/>
</dbReference>
<dbReference type="Proteomes" id="UP001165186">
    <property type="component" value="Unassembled WGS sequence"/>
</dbReference>
<comment type="caution">
    <text evidence="1">The sequence shown here is derived from an EMBL/GenBank/DDBJ whole genome shotgun (WGS) entry which is preliminary data.</text>
</comment>
<proteinExistence type="predicted"/>
<accession>A0ACB5SFS4</accession>